<dbReference type="Pfam" id="PF02902">
    <property type="entry name" value="Peptidase_C48"/>
    <property type="match status" value="1"/>
</dbReference>
<feature type="compositionally biased region" description="Polar residues" evidence="5">
    <location>
        <begin position="400"/>
        <end position="419"/>
    </location>
</feature>
<evidence type="ECO:0000259" key="6">
    <source>
        <dbReference type="PROSITE" id="PS50600"/>
    </source>
</evidence>
<keyword evidence="2" id="KW-0645">Protease</keyword>
<feature type="region of interest" description="Disordered" evidence="5">
    <location>
        <begin position="292"/>
        <end position="313"/>
    </location>
</feature>
<accession>A0A6A5KZR0</accession>
<dbReference type="AlphaFoldDB" id="A0A6A5KZR0"/>
<dbReference type="OrthoDB" id="1939479at2759"/>
<dbReference type="GO" id="GO:0006508">
    <property type="term" value="P:proteolysis"/>
    <property type="evidence" value="ECO:0007669"/>
    <property type="project" value="UniProtKB-KW"/>
</dbReference>
<dbReference type="Gene3D" id="3.40.395.10">
    <property type="entry name" value="Adenoviral Proteinase, Chain A"/>
    <property type="match status" value="1"/>
</dbReference>
<gene>
    <name evidence="7" type="ORF">BDW02DRAFT_514468</name>
</gene>
<dbReference type="InterPro" id="IPR038765">
    <property type="entry name" value="Papain-like_cys_pep_sf"/>
</dbReference>
<keyword evidence="4" id="KW-0788">Thiol protease</keyword>
<evidence type="ECO:0000256" key="2">
    <source>
        <dbReference type="ARBA" id="ARBA00022670"/>
    </source>
</evidence>
<feature type="compositionally biased region" description="Polar residues" evidence="5">
    <location>
        <begin position="479"/>
        <end position="497"/>
    </location>
</feature>
<feature type="region of interest" description="Disordered" evidence="5">
    <location>
        <begin position="329"/>
        <end position="354"/>
    </location>
</feature>
<feature type="compositionally biased region" description="Basic and acidic residues" evidence="5">
    <location>
        <begin position="384"/>
        <end position="394"/>
    </location>
</feature>
<evidence type="ECO:0000256" key="1">
    <source>
        <dbReference type="ARBA" id="ARBA00005234"/>
    </source>
</evidence>
<evidence type="ECO:0000313" key="7">
    <source>
        <dbReference type="EMBL" id="KAF1839393.1"/>
    </source>
</evidence>
<organism evidence="7 8">
    <name type="scientific">Decorospora gaudefroyi</name>
    <dbReference type="NCBI Taxonomy" id="184978"/>
    <lineage>
        <taxon>Eukaryota</taxon>
        <taxon>Fungi</taxon>
        <taxon>Dikarya</taxon>
        <taxon>Ascomycota</taxon>
        <taxon>Pezizomycotina</taxon>
        <taxon>Dothideomycetes</taxon>
        <taxon>Pleosporomycetidae</taxon>
        <taxon>Pleosporales</taxon>
        <taxon>Pleosporineae</taxon>
        <taxon>Pleosporaceae</taxon>
        <taxon>Decorospora</taxon>
    </lineage>
</organism>
<dbReference type="GO" id="GO:0016926">
    <property type="term" value="P:protein desumoylation"/>
    <property type="evidence" value="ECO:0007669"/>
    <property type="project" value="TreeGrafter"/>
</dbReference>
<protein>
    <recommendedName>
        <fullName evidence="6">Ubiquitin-like protease family profile domain-containing protein</fullName>
    </recommendedName>
</protein>
<feature type="region of interest" description="Disordered" evidence="5">
    <location>
        <begin position="173"/>
        <end position="197"/>
    </location>
</feature>
<dbReference type="InterPro" id="IPR003653">
    <property type="entry name" value="Peptidase_C48_C"/>
</dbReference>
<evidence type="ECO:0000313" key="8">
    <source>
        <dbReference type="Proteomes" id="UP000800040"/>
    </source>
</evidence>
<evidence type="ECO:0000256" key="3">
    <source>
        <dbReference type="ARBA" id="ARBA00022801"/>
    </source>
</evidence>
<dbReference type="GO" id="GO:0005634">
    <property type="term" value="C:nucleus"/>
    <property type="evidence" value="ECO:0007669"/>
    <property type="project" value="TreeGrafter"/>
</dbReference>
<feature type="region of interest" description="Disordered" evidence="5">
    <location>
        <begin position="479"/>
        <end position="520"/>
    </location>
</feature>
<evidence type="ECO:0000256" key="4">
    <source>
        <dbReference type="ARBA" id="ARBA00022807"/>
    </source>
</evidence>
<dbReference type="PANTHER" id="PTHR12606:SF141">
    <property type="entry name" value="GH15225P-RELATED"/>
    <property type="match status" value="1"/>
</dbReference>
<dbReference type="PANTHER" id="PTHR12606">
    <property type="entry name" value="SENTRIN/SUMO-SPECIFIC PROTEASE"/>
    <property type="match status" value="1"/>
</dbReference>
<name>A0A6A5KZR0_9PLEO</name>
<reference evidence="7" key="1">
    <citation type="submission" date="2020-01" db="EMBL/GenBank/DDBJ databases">
        <authorList>
            <consortium name="DOE Joint Genome Institute"/>
            <person name="Haridas S."/>
            <person name="Albert R."/>
            <person name="Binder M."/>
            <person name="Bloem J."/>
            <person name="Labutti K."/>
            <person name="Salamov A."/>
            <person name="Andreopoulos B."/>
            <person name="Baker S.E."/>
            <person name="Barry K."/>
            <person name="Bills G."/>
            <person name="Bluhm B.H."/>
            <person name="Cannon C."/>
            <person name="Castanera R."/>
            <person name="Culley D.E."/>
            <person name="Daum C."/>
            <person name="Ezra D."/>
            <person name="Gonzalez J.B."/>
            <person name="Henrissat B."/>
            <person name="Kuo A."/>
            <person name="Liang C."/>
            <person name="Lipzen A."/>
            <person name="Lutzoni F."/>
            <person name="Magnuson J."/>
            <person name="Mondo S."/>
            <person name="Nolan M."/>
            <person name="Ohm R."/>
            <person name="Pangilinan J."/>
            <person name="Park H.-J."/>
            <person name="Ramirez L."/>
            <person name="Alfaro M."/>
            <person name="Sun H."/>
            <person name="Tritt A."/>
            <person name="Yoshinaga Y."/>
            <person name="Zwiers L.-H."/>
            <person name="Turgeon B.G."/>
            <person name="Goodwin S.B."/>
            <person name="Spatafora J.W."/>
            <person name="Crous P.W."/>
            <person name="Grigoriev I.V."/>
        </authorList>
    </citation>
    <scope>NUCLEOTIDE SEQUENCE</scope>
    <source>
        <strain evidence="7">P77</strain>
    </source>
</reference>
<keyword evidence="8" id="KW-1185">Reference proteome</keyword>
<proteinExistence type="inferred from homology"/>
<dbReference type="SUPFAM" id="SSF54001">
    <property type="entry name" value="Cysteine proteinases"/>
    <property type="match status" value="1"/>
</dbReference>
<evidence type="ECO:0000256" key="5">
    <source>
        <dbReference type="SAM" id="MobiDB-lite"/>
    </source>
</evidence>
<feature type="region of interest" description="Disordered" evidence="5">
    <location>
        <begin position="371"/>
        <end position="427"/>
    </location>
</feature>
<dbReference type="EMBL" id="ML975245">
    <property type="protein sequence ID" value="KAF1839393.1"/>
    <property type="molecule type" value="Genomic_DNA"/>
</dbReference>
<feature type="domain" description="Ubiquitin-like protease family profile" evidence="6">
    <location>
        <begin position="614"/>
        <end position="787"/>
    </location>
</feature>
<dbReference type="GO" id="GO:0016929">
    <property type="term" value="F:deSUMOylase activity"/>
    <property type="evidence" value="ECO:0007669"/>
    <property type="project" value="TreeGrafter"/>
</dbReference>
<sequence length="823" mass="90465">MSAKRSYSTYLCSTPAAPLVTAHGFGAPRPQALQSTPVSSLRQHIPGAWPHEDAAAAYDYDEIAPPRTSVFTTLGKWATTVSIANLFYLPKRLTIRFFRQQTIKAVPVLTSPGSNKKRLIAAGVVDEVGTPSPSVRVSANKVRRQLFPRTTPGTAPGTTPASHDFWSTRPLRSHQAAPTELISPPTVERVSQDRAATPASVYVPDNKEDDDGDISMERDWSLENAYCSTPNYNPETGSPLATFWNVPQMPSPADQTPSRYVQHFESPIYHPQVESPVYPPHVGAYVDSPQVESYVDSPQVDSPAFESCDGPEMESPVCLTSLATASPCPKEYAASPSTVKRPSGPLLSRSTVTPLRRQLVNTQLEAEKKRLKAAQEAEAQMKATMEERLAESEAAKNGPTEATETSSDVPPQANINPQATHGGDETDESFVYENDLSFLSDAPTPKPSMGVRWTKFAGAKHFYFDERVSEMLDSTLESITSDPNRSYWDDTQNNELVSSDDQTSSPSCSSAASSPRVTAKAAPVVVDDGFEDSSENFDALDDSLEESQISFELYESLQEAIQNRLALEAAAAPPPPPPPKPLITPLSSEEVKVLEAAAAKTSNGREADMSLVKDKLEARDFATLLPRQFNGDSRAWLNDNIVNEYLAILFAHKKKQLGFEHKTDGPAPPVHAFSSFWYQSTDTSRWSKKVQLKGKQYLDAQLIVYPICDKGHWRLLAVYPQSRTIEYFDSLGLDGGKYIDKLKIYLEKELGELFIPGEWTKGTRQRSTQQLNGSDCGVFTVLNALMLLRGDDEKLVLATNGMHDARQRIAVTLLAGRPTTEMD</sequence>
<feature type="compositionally biased region" description="Low complexity" evidence="5">
    <location>
        <begin position="374"/>
        <end position="383"/>
    </location>
</feature>
<feature type="compositionally biased region" description="Low complexity" evidence="5">
    <location>
        <begin position="499"/>
        <end position="515"/>
    </location>
</feature>
<comment type="similarity">
    <text evidence="1">Belongs to the peptidase C48 family.</text>
</comment>
<dbReference type="PROSITE" id="PS50600">
    <property type="entry name" value="ULP_PROTEASE"/>
    <property type="match status" value="1"/>
</dbReference>
<keyword evidence="3" id="KW-0378">Hydrolase</keyword>
<dbReference type="Proteomes" id="UP000800040">
    <property type="component" value="Unassembled WGS sequence"/>
</dbReference>